<feature type="transmembrane region" description="Helical" evidence="1">
    <location>
        <begin position="132"/>
        <end position="154"/>
    </location>
</feature>
<organism evidence="2 3">
    <name type="scientific">Candidatus Blautia stercoripullorum</name>
    <dbReference type="NCBI Taxonomy" id="2838502"/>
    <lineage>
        <taxon>Bacteria</taxon>
        <taxon>Bacillati</taxon>
        <taxon>Bacillota</taxon>
        <taxon>Clostridia</taxon>
        <taxon>Lachnospirales</taxon>
        <taxon>Lachnospiraceae</taxon>
        <taxon>Blautia</taxon>
    </lineage>
</organism>
<comment type="caution">
    <text evidence="2">The sequence shown here is derived from an EMBL/GenBank/DDBJ whole genome shotgun (WGS) entry which is preliminary data.</text>
</comment>
<keyword evidence="1" id="KW-0472">Membrane</keyword>
<feature type="transmembrane region" description="Helical" evidence="1">
    <location>
        <begin position="105"/>
        <end position="126"/>
    </location>
</feature>
<accession>A0A9D2U501</accession>
<dbReference type="AlphaFoldDB" id="A0A9D2U501"/>
<dbReference type="Proteomes" id="UP000823850">
    <property type="component" value="Unassembled WGS sequence"/>
</dbReference>
<dbReference type="EMBL" id="DWUX01000058">
    <property type="protein sequence ID" value="HJD38973.1"/>
    <property type="molecule type" value="Genomic_DNA"/>
</dbReference>
<protein>
    <recommendedName>
        <fullName evidence="4">DUF2812 domain-containing protein</fullName>
    </recommendedName>
</protein>
<sequence length="188" mass="21549">MENENRRGKSFIAYEYKEVSADSGQISFLIDGYENFGWEVDENVIQYAPEKYPAAGGPHRKKTVLQLKRNRKIINKMELTRLQRNFEACVAEIENLEKEKTSRPAVQSLAVGILGTAFMAGSTFAVTADPPMILLCIILAVPGFLGWIFPYFLYKWGLRRQTEKITPLIEEKYDEIYEICEKGNKLLN</sequence>
<evidence type="ECO:0000313" key="2">
    <source>
        <dbReference type="EMBL" id="HJD38973.1"/>
    </source>
</evidence>
<reference evidence="2" key="2">
    <citation type="submission" date="2021-04" db="EMBL/GenBank/DDBJ databases">
        <authorList>
            <person name="Gilroy R."/>
        </authorList>
    </citation>
    <scope>NUCLEOTIDE SEQUENCE</scope>
    <source>
        <strain evidence="2">ChiW19-6364</strain>
    </source>
</reference>
<gene>
    <name evidence="2" type="ORF">H9913_03010</name>
</gene>
<name>A0A9D2U501_9FIRM</name>
<evidence type="ECO:0000256" key="1">
    <source>
        <dbReference type="SAM" id="Phobius"/>
    </source>
</evidence>
<reference evidence="2" key="1">
    <citation type="journal article" date="2021" name="PeerJ">
        <title>Extensive microbial diversity within the chicken gut microbiome revealed by metagenomics and culture.</title>
        <authorList>
            <person name="Gilroy R."/>
            <person name="Ravi A."/>
            <person name="Getino M."/>
            <person name="Pursley I."/>
            <person name="Horton D.L."/>
            <person name="Alikhan N.F."/>
            <person name="Baker D."/>
            <person name="Gharbi K."/>
            <person name="Hall N."/>
            <person name="Watson M."/>
            <person name="Adriaenssens E.M."/>
            <person name="Foster-Nyarko E."/>
            <person name="Jarju S."/>
            <person name="Secka A."/>
            <person name="Antonio M."/>
            <person name="Oren A."/>
            <person name="Chaudhuri R.R."/>
            <person name="La Ragione R."/>
            <person name="Hildebrand F."/>
            <person name="Pallen M.J."/>
        </authorList>
    </citation>
    <scope>NUCLEOTIDE SEQUENCE</scope>
    <source>
        <strain evidence="2">ChiW19-6364</strain>
    </source>
</reference>
<evidence type="ECO:0000313" key="3">
    <source>
        <dbReference type="Proteomes" id="UP000823850"/>
    </source>
</evidence>
<keyword evidence="1" id="KW-0812">Transmembrane</keyword>
<evidence type="ECO:0008006" key="4">
    <source>
        <dbReference type="Google" id="ProtNLM"/>
    </source>
</evidence>
<proteinExistence type="predicted"/>
<keyword evidence="1" id="KW-1133">Transmembrane helix</keyword>